<dbReference type="HOGENOM" id="CLU_643166_0_0_1"/>
<reference evidence="4" key="2">
    <citation type="submission" date="2024-10" db="UniProtKB">
        <authorList>
            <consortium name="EnsemblProtists"/>
        </authorList>
    </citation>
    <scope>IDENTIFICATION</scope>
</reference>
<accession>A0A0D3IUA0</accession>
<organism evidence="4 5">
    <name type="scientific">Emiliania huxleyi (strain CCMP1516)</name>
    <dbReference type="NCBI Taxonomy" id="280463"/>
    <lineage>
        <taxon>Eukaryota</taxon>
        <taxon>Haptista</taxon>
        <taxon>Haptophyta</taxon>
        <taxon>Prymnesiophyceae</taxon>
        <taxon>Isochrysidales</taxon>
        <taxon>Noelaerhabdaceae</taxon>
        <taxon>Emiliania</taxon>
    </lineage>
</organism>
<dbReference type="PROSITE" id="PS50297">
    <property type="entry name" value="ANK_REP_REGION"/>
    <property type="match status" value="1"/>
</dbReference>
<dbReference type="Proteomes" id="UP000013827">
    <property type="component" value="Unassembled WGS sequence"/>
</dbReference>
<keyword evidence="1" id="KW-0677">Repeat</keyword>
<dbReference type="GeneID" id="17261119"/>
<name>A0A0D3IUA0_EMIH1</name>
<dbReference type="EnsemblProtists" id="EOD14835">
    <property type="protein sequence ID" value="EOD14835"/>
    <property type="gene ID" value="EMIHUDRAFT_96495"/>
</dbReference>
<sequence>MVASPESVEGAFDAFVASFVERSVLTEANADGLTDKVASAATEEAREVVMCEALRALLKPGMVVTLTSAKSEAFKVRAGTVLYVPPDKRTDARKVHMLSSEADGSEMCIAALCTLRPAQGETTANPRWREVSLFWATEANDLEAMAALVEAAADANAFFFSNTPLLRALMHRHEDAVELLLGAGADPTLASPDGCTPLIMLAEPVPGEPSDASGARLVARLLRAGAAPTLERRDDDNGCTALATAALRGNVQVAAALLEGGAASDAADAAGVTPLMLCFAGEAEIAEDSAERPRHVTPALVRLLLSAGARVDAVDAEGRDALWYCRSVGRTDLLRLLQEHDNDANDAFDAACGADGVPLDATAAERLFTMMCVQREAENRRLGRVEDEEEVARHVAASPHFMAALDGRGELREDHVAFSDAYFGGAA</sequence>
<protein>
    <recommendedName>
        <fullName evidence="6">Ankyrin repeat protein</fullName>
    </recommendedName>
</protein>
<proteinExistence type="predicted"/>
<keyword evidence="5" id="KW-1185">Reference proteome</keyword>
<evidence type="ECO:0000313" key="5">
    <source>
        <dbReference type="Proteomes" id="UP000013827"/>
    </source>
</evidence>
<dbReference type="PROSITE" id="PS50088">
    <property type="entry name" value="ANK_REPEAT"/>
    <property type="match status" value="2"/>
</dbReference>
<feature type="repeat" description="ANK" evidence="3">
    <location>
        <begin position="160"/>
        <end position="192"/>
    </location>
</feature>
<reference evidence="5" key="1">
    <citation type="journal article" date="2013" name="Nature">
        <title>Pan genome of the phytoplankton Emiliania underpins its global distribution.</title>
        <authorList>
            <person name="Read B.A."/>
            <person name="Kegel J."/>
            <person name="Klute M.J."/>
            <person name="Kuo A."/>
            <person name="Lefebvre S.C."/>
            <person name="Maumus F."/>
            <person name="Mayer C."/>
            <person name="Miller J."/>
            <person name="Monier A."/>
            <person name="Salamov A."/>
            <person name="Young J."/>
            <person name="Aguilar M."/>
            <person name="Claverie J.M."/>
            <person name="Frickenhaus S."/>
            <person name="Gonzalez K."/>
            <person name="Herman E.K."/>
            <person name="Lin Y.C."/>
            <person name="Napier J."/>
            <person name="Ogata H."/>
            <person name="Sarno A.F."/>
            <person name="Shmutz J."/>
            <person name="Schroeder D."/>
            <person name="de Vargas C."/>
            <person name="Verret F."/>
            <person name="von Dassow P."/>
            <person name="Valentin K."/>
            <person name="Van de Peer Y."/>
            <person name="Wheeler G."/>
            <person name="Dacks J.B."/>
            <person name="Delwiche C.F."/>
            <person name="Dyhrman S.T."/>
            <person name="Glockner G."/>
            <person name="John U."/>
            <person name="Richards T."/>
            <person name="Worden A.Z."/>
            <person name="Zhang X."/>
            <person name="Grigoriev I.V."/>
            <person name="Allen A.E."/>
            <person name="Bidle K."/>
            <person name="Borodovsky M."/>
            <person name="Bowler C."/>
            <person name="Brownlee C."/>
            <person name="Cock J.M."/>
            <person name="Elias M."/>
            <person name="Gladyshev V.N."/>
            <person name="Groth M."/>
            <person name="Guda C."/>
            <person name="Hadaegh A."/>
            <person name="Iglesias-Rodriguez M.D."/>
            <person name="Jenkins J."/>
            <person name="Jones B.M."/>
            <person name="Lawson T."/>
            <person name="Leese F."/>
            <person name="Lindquist E."/>
            <person name="Lobanov A."/>
            <person name="Lomsadze A."/>
            <person name="Malik S.B."/>
            <person name="Marsh M.E."/>
            <person name="Mackinder L."/>
            <person name="Mock T."/>
            <person name="Mueller-Roeber B."/>
            <person name="Pagarete A."/>
            <person name="Parker M."/>
            <person name="Probert I."/>
            <person name="Quesneville H."/>
            <person name="Raines C."/>
            <person name="Rensing S.A."/>
            <person name="Riano-Pachon D.M."/>
            <person name="Richier S."/>
            <person name="Rokitta S."/>
            <person name="Shiraiwa Y."/>
            <person name="Soanes D.M."/>
            <person name="van der Giezen M."/>
            <person name="Wahlund T.M."/>
            <person name="Williams B."/>
            <person name="Wilson W."/>
            <person name="Wolfe G."/>
            <person name="Wurch L.L."/>
        </authorList>
    </citation>
    <scope>NUCLEOTIDE SEQUENCE</scope>
</reference>
<evidence type="ECO:0000313" key="4">
    <source>
        <dbReference type="EnsemblProtists" id="EOD14835"/>
    </source>
</evidence>
<dbReference type="PANTHER" id="PTHR24198:SF165">
    <property type="entry name" value="ANKYRIN REPEAT-CONTAINING PROTEIN-RELATED"/>
    <property type="match status" value="1"/>
</dbReference>
<dbReference type="SMART" id="SM00248">
    <property type="entry name" value="ANK"/>
    <property type="match status" value="5"/>
</dbReference>
<dbReference type="AlphaFoldDB" id="A0A0D3IUA0"/>
<dbReference type="eggNOG" id="KOG0504">
    <property type="taxonomic scope" value="Eukaryota"/>
</dbReference>
<dbReference type="STRING" id="2903.R1DK31"/>
<dbReference type="SUPFAM" id="SSF48403">
    <property type="entry name" value="Ankyrin repeat"/>
    <property type="match status" value="1"/>
</dbReference>
<dbReference type="Gene3D" id="1.25.40.20">
    <property type="entry name" value="Ankyrin repeat-containing domain"/>
    <property type="match status" value="2"/>
</dbReference>
<dbReference type="InterPro" id="IPR036770">
    <property type="entry name" value="Ankyrin_rpt-contain_sf"/>
</dbReference>
<feature type="repeat" description="ANK" evidence="3">
    <location>
        <begin position="237"/>
        <end position="269"/>
    </location>
</feature>
<dbReference type="KEGG" id="ehx:EMIHUDRAFT_96495"/>
<dbReference type="Pfam" id="PF12796">
    <property type="entry name" value="Ank_2"/>
    <property type="match status" value="1"/>
</dbReference>
<dbReference type="PANTHER" id="PTHR24198">
    <property type="entry name" value="ANKYRIN REPEAT AND PROTEIN KINASE DOMAIN-CONTAINING PROTEIN"/>
    <property type="match status" value="1"/>
</dbReference>
<evidence type="ECO:0008006" key="6">
    <source>
        <dbReference type="Google" id="ProtNLM"/>
    </source>
</evidence>
<dbReference type="InterPro" id="IPR002110">
    <property type="entry name" value="Ankyrin_rpt"/>
</dbReference>
<evidence type="ECO:0000256" key="3">
    <source>
        <dbReference type="PROSITE-ProRule" id="PRU00023"/>
    </source>
</evidence>
<keyword evidence="2 3" id="KW-0040">ANK repeat</keyword>
<dbReference type="RefSeq" id="XP_005767264.1">
    <property type="nucleotide sequence ID" value="XM_005767207.1"/>
</dbReference>
<dbReference type="Pfam" id="PF13637">
    <property type="entry name" value="Ank_4"/>
    <property type="match status" value="1"/>
</dbReference>
<evidence type="ECO:0000256" key="1">
    <source>
        <dbReference type="ARBA" id="ARBA00022737"/>
    </source>
</evidence>
<dbReference type="PaxDb" id="2903-EOD14835"/>
<evidence type="ECO:0000256" key="2">
    <source>
        <dbReference type="ARBA" id="ARBA00023043"/>
    </source>
</evidence>